<dbReference type="Proteomes" id="UP000239757">
    <property type="component" value="Unassembled WGS sequence"/>
</dbReference>
<dbReference type="AlphaFoldDB" id="A0A2P5VXM5"/>
<dbReference type="EMBL" id="KZ670298">
    <property type="protein sequence ID" value="PPR83567.1"/>
    <property type="molecule type" value="Genomic_DNA"/>
</dbReference>
<evidence type="ECO:0000313" key="1">
    <source>
        <dbReference type="EMBL" id="PPR83567.1"/>
    </source>
</evidence>
<evidence type="ECO:0000313" key="2">
    <source>
        <dbReference type="Proteomes" id="UP000239757"/>
    </source>
</evidence>
<name>A0A2P5VXM5_GOSBA</name>
<accession>A0A2P5VXM5</accession>
<sequence>MNEFLELEFWRVIGMGVKEDTPVVLEEPEVPSQPCHIRPNGNDPLPMSLRLMLNGEGNEIGPVQYPTLGRSTGGLDCQVKLDRSQIIKTGHHGMKMKVEENSIVSSRYVGSTISKKSPKDRW</sequence>
<protein>
    <submittedName>
        <fullName evidence="1">Uncharacterized protein</fullName>
    </submittedName>
</protein>
<reference evidence="1 2" key="1">
    <citation type="submission" date="2015-01" db="EMBL/GenBank/DDBJ databases">
        <title>Genome of allotetraploid Gossypium barbadense reveals genomic plasticity and fiber elongation in cotton evolution.</title>
        <authorList>
            <person name="Chen X."/>
            <person name="Liu X."/>
            <person name="Zhao B."/>
            <person name="Zheng H."/>
            <person name="Hu Y."/>
            <person name="Lu G."/>
            <person name="Yang C."/>
            <person name="Chen J."/>
            <person name="Shan C."/>
            <person name="Zhang L."/>
            <person name="Zhou Y."/>
            <person name="Wang L."/>
            <person name="Guo W."/>
            <person name="Bai Y."/>
            <person name="Ruan J."/>
            <person name="Shangguan X."/>
            <person name="Mao Y."/>
            <person name="Jiang J."/>
            <person name="Zhu Y."/>
            <person name="Lei J."/>
            <person name="Kang H."/>
            <person name="Chen S."/>
            <person name="He X."/>
            <person name="Wang R."/>
            <person name="Wang Y."/>
            <person name="Chen J."/>
            <person name="Wang L."/>
            <person name="Yu S."/>
            <person name="Wang B."/>
            <person name="Wei J."/>
            <person name="Song S."/>
            <person name="Lu X."/>
            <person name="Gao Z."/>
            <person name="Gu W."/>
            <person name="Deng X."/>
            <person name="Ma D."/>
            <person name="Wang S."/>
            <person name="Liang W."/>
            <person name="Fang L."/>
            <person name="Cai C."/>
            <person name="Zhu X."/>
            <person name="Zhou B."/>
            <person name="Zhang Y."/>
            <person name="Chen Z."/>
            <person name="Xu S."/>
            <person name="Zhu R."/>
            <person name="Wang S."/>
            <person name="Zhang T."/>
            <person name="Zhao G."/>
        </authorList>
    </citation>
    <scope>NUCLEOTIDE SEQUENCE [LARGE SCALE GENOMIC DNA]</scope>
    <source>
        <strain evidence="2">cv. Xinhai21</strain>
        <tissue evidence="1">Leaf</tissue>
    </source>
</reference>
<gene>
    <name evidence="1" type="ORF">GOBAR_AA37145</name>
</gene>
<proteinExistence type="predicted"/>
<organism evidence="1 2">
    <name type="scientific">Gossypium barbadense</name>
    <name type="common">Sea Island cotton</name>
    <name type="synonym">Hibiscus barbadensis</name>
    <dbReference type="NCBI Taxonomy" id="3634"/>
    <lineage>
        <taxon>Eukaryota</taxon>
        <taxon>Viridiplantae</taxon>
        <taxon>Streptophyta</taxon>
        <taxon>Embryophyta</taxon>
        <taxon>Tracheophyta</taxon>
        <taxon>Spermatophyta</taxon>
        <taxon>Magnoliopsida</taxon>
        <taxon>eudicotyledons</taxon>
        <taxon>Gunneridae</taxon>
        <taxon>Pentapetalae</taxon>
        <taxon>rosids</taxon>
        <taxon>malvids</taxon>
        <taxon>Malvales</taxon>
        <taxon>Malvaceae</taxon>
        <taxon>Malvoideae</taxon>
        <taxon>Gossypium</taxon>
    </lineage>
</organism>